<dbReference type="Gene3D" id="3.40.50.10490">
    <property type="entry name" value="Glucose-6-phosphate isomerase like protein, domain 1"/>
    <property type="match status" value="3"/>
</dbReference>
<dbReference type="InterPro" id="IPR046348">
    <property type="entry name" value="SIS_dom_sf"/>
</dbReference>
<dbReference type="PANTHER" id="PTHR10683">
    <property type="entry name" value="TRANSALDOLASE"/>
    <property type="match status" value="1"/>
</dbReference>
<keyword evidence="8 11" id="KW-0570">Pentose shunt</keyword>
<organism evidence="13 14">
    <name type="scientific">Pseudomonas luteola</name>
    <dbReference type="NCBI Taxonomy" id="47886"/>
    <lineage>
        <taxon>Bacteria</taxon>
        <taxon>Pseudomonadati</taxon>
        <taxon>Pseudomonadota</taxon>
        <taxon>Gammaproteobacteria</taxon>
        <taxon>Pseudomonadales</taxon>
        <taxon>Pseudomonadaceae</taxon>
        <taxon>Pseudomonas</taxon>
    </lineage>
</organism>
<comment type="pathway">
    <text evidence="12">Carbohydrate degradation; glycolysis; D-glyceraldehyde 3-phosphate and glycerone phosphate from D-glucose: step 2/4.</text>
</comment>
<comment type="catalytic activity">
    <reaction evidence="12">
        <text>alpha-D-glucose 6-phosphate = beta-D-fructose 6-phosphate</text>
        <dbReference type="Rhea" id="RHEA:11816"/>
        <dbReference type="ChEBI" id="CHEBI:57634"/>
        <dbReference type="ChEBI" id="CHEBI:58225"/>
        <dbReference type="EC" id="5.3.1.9"/>
    </reaction>
</comment>
<comment type="function">
    <text evidence="1 11">Transaldolase is important for the balance of metabolites in the pentose-phosphate pathway.</text>
</comment>
<dbReference type="PANTHER" id="PTHR10683:SF31">
    <property type="entry name" value="TRANSALDOLASE"/>
    <property type="match status" value="1"/>
</dbReference>
<name>A0A2X2CUH9_PSELU</name>
<dbReference type="Pfam" id="PF00923">
    <property type="entry name" value="TAL_FSA"/>
    <property type="match status" value="1"/>
</dbReference>
<evidence type="ECO:0000256" key="3">
    <source>
        <dbReference type="ARBA" id="ARBA00004857"/>
    </source>
</evidence>
<evidence type="ECO:0000256" key="7">
    <source>
        <dbReference type="ARBA" id="ARBA00022679"/>
    </source>
</evidence>
<dbReference type="UniPathway" id="UPA00115">
    <property type="reaction ID" value="UER00414"/>
</dbReference>
<evidence type="ECO:0000313" key="14">
    <source>
        <dbReference type="Proteomes" id="UP000250443"/>
    </source>
</evidence>
<dbReference type="EMBL" id="UAUF01000014">
    <property type="protein sequence ID" value="SPZ11648.1"/>
    <property type="molecule type" value="Genomic_DNA"/>
</dbReference>
<dbReference type="Gene3D" id="3.20.20.70">
    <property type="entry name" value="Aldolase class I"/>
    <property type="match status" value="1"/>
</dbReference>
<comment type="catalytic activity">
    <reaction evidence="10 11">
        <text>D-sedoheptulose 7-phosphate + D-glyceraldehyde 3-phosphate = D-erythrose 4-phosphate + beta-D-fructose 6-phosphate</text>
        <dbReference type="Rhea" id="RHEA:17053"/>
        <dbReference type="ChEBI" id="CHEBI:16897"/>
        <dbReference type="ChEBI" id="CHEBI:57483"/>
        <dbReference type="ChEBI" id="CHEBI:57634"/>
        <dbReference type="ChEBI" id="CHEBI:59776"/>
        <dbReference type="EC" id="2.2.1.2"/>
    </reaction>
</comment>
<evidence type="ECO:0000313" key="13">
    <source>
        <dbReference type="EMBL" id="SPZ11648.1"/>
    </source>
</evidence>
<dbReference type="HAMAP" id="MF_00493">
    <property type="entry name" value="Transaldolase_2"/>
    <property type="match status" value="1"/>
</dbReference>
<dbReference type="SUPFAM" id="SSF53697">
    <property type="entry name" value="SIS domain"/>
    <property type="match status" value="1"/>
</dbReference>
<dbReference type="InterPro" id="IPR001585">
    <property type="entry name" value="TAL/FSA"/>
</dbReference>
<dbReference type="PROSITE" id="PS01054">
    <property type="entry name" value="TRANSALDOLASE_1"/>
    <property type="match status" value="1"/>
</dbReference>
<evidence type="ECO:0000256" key="4">
    <source>
        <dbReference type="ARBA" id="ARBA00008426"/>
    </source>
</evidence>
<dbReference type="RefSeq" id="WP_112297901.1">
    <property type="nucleotide sequence ID" value="NZ_UAUF01000014.1"/>
</dbReference>
<evidence type="ECO:0000256" key="2">
    <source>
        <dbReference type="ARBA" id="ARBA00004496"/>
    </source>
</evidence>
<evidence type="ECO:0000256" key="8">
    <source>
        <dbReference type="ARBA" id="ARBA00023126"/>
    </source>
</evidence>
<dbReference type="NCBIfam" id="NF007080">
    <property type="entry name" value="PRK09533.1"/>
    <property type="match status" value="1"/>
</dbReference>
<dbReference type="NCBIfam" id="NF002881">
    <property type="entry name" value="PRK03343.1"/>
    <property type="match status" value="1"/>
</dbReference>
<dbReference type="GO" id="GO:0006094">
    <property type="term" value="P:gluconeogenesis"/>
    <property type="evidence" value="ECO:0007669"/>
    <property type="project" value="UniProtKB-KW"/>
</dbReference>
<dbReference type="PROSITE" id="PS51463">
    <property type="entry name" value="P_GLUCOSE_ISOMERASE_3"/>
    <property type="match status" value="1"/>
</dbReference>
<dbReference type="AlphaFoldDB" id="A0A2X2CUH9"/>
<gene>
    <name evidence="13" type="primary">tal_2</name>
    <name evidence="11" type="synonym">tal</name>
    <name evidence="13" type="ORF">NCTC11842_03895</name>
</gene>
<evidence type="ECO:0000256" key="6">
    <source>
        <dbReference type="ARBA" id="ARBA00022490"/>
    </source>
</evidence>
<evidence type="ECO:0000256" key="5">
    <source>
        <dbReference type="ARBA" id="ARBA00013151"/>
    </source>
</evidence>
<dbReference type="UniPathway" id="UPA00109">
    <property type="reaction ID" value="UER00181"/>
</dbReference>
<dbReference type="GO" id="GO:0097367">
    <property type="term" value="F:carbohydrate derivative binding"/>
    <property type="evidence" value="ECO:0007669"/>
    <property type="project" value="InterPro"/>
</dbReference>
<keyword evidence="12" id="KW-0324">Glycolysis</keyword>
<dbReference type="GO" id="GO:0006098">
    <property type="term" value="P:pentose-phosphate shunt"/>
    <property type="evidence" value="ECO:0007669"/>
    <property type="project" value="UniProtKB-UniRule"/>
</dbReference>
<keyword evidence="9 11" id="KW-0704">Schiff base</keyword>
<dbReference type="GO" id="GO:0006096">
    <property type="term" value="P:glycolytic process"/>
    <property type="evidence" value="ECO:0007669"/>
    <property type="project" value="UniProtKB-UniPathway"/>
</dbReference>
<keyword evidence="12" id="KW-0312">Gluconeogenesis</keyword>
<keyword evidence="6 11" id="KW-0963">Cytoplasm</keyword>
<keyword evidence="12 13" id="KW-0413">Isomerase</keyword>
<dbReference type="CDD" id="cd00955">
    <property type="entry name" value="Transaldolase_like"/>
    <property type="match status" value="1"/>
</dbReference>
<dbReference type="SUPFAM" id="SSF51569">
    <property type="entry name" value="Aldolase"/>
    <property type="match status" value="1"/>
</dbReference>
<dbReference type="NCBIfam" id="TIGR00876">
    <property type="entry name" value="tal_mycobact"/>
    <property type="match status" value="1"/>
</dbReference>
<dbReference type="Pfam" id="PF00342">
    <property type="entry name" value="PGI"/>
    <property type="match status" value="1"/>
</dbReference>
<evidence type="ECO:0000256" key="1">
    <source>
        <dbReference type="ARBA" id="ARBA00003518"/>
    </source>
</evidence>
<dbReference type="GO" id="GO:0004801">
    <property type="term" value="F:transaldolase activity"/>
    <property type="evidence" value="ECO:0007669"/>
    <property type="project" value="UniProtKB-UniRule"/>
</dbReference>
<proteinExistence type="inferred from homology"/>
<dbReference type="InterPro" id="IPR018225">
    <property type="entry name" value="Transaldolase_AS"/>
</dbReference>
<comment type="similarity">
    <text evidence="12">Belongs to the GPI family.</text>
</comment>
<comment type="pathway">
    <text evidence="3 11">Carbohydrate degradation; pentose phosphate pathway; D-glyceraldehyde 3-phosphate and beta-D-fructose 6-phosphate from D-ribose 5-phosphate and D-xylulose 5-phosphate (non-oxidative stage): step 2/3.</text>
</comment>
<dbReference type="Proteomes" id="UP000250443">
    <property type="component" value="Unassembled WGS sequence"/>
</dbReference>
<reference evidence="13 14" key="1">
    <citation type="submission" date="2018-06" db="EMBL/GenBank/DDBJ databases">
        <authorList>
            <consortium name="Pathogen Informatics"/>
            <person name="Doyle S."/>
        </authorList>
    </citation>
    <scope>NUCLEOTIDE SEQUENCE [LARGE SCALE GENOMIC DNA]</scope>
    <source>
        <strain evidence="13 14">NCTC11842</strain>
    </source>
</reference>
<dbReference type="CDD" id="cd05015">
    <property type="entry name" value="SIS_PGI_1"/>
    <property type="match status" value="1"/>
</dbReference>
<accession>A0A2X2CUH9</accession>
<dbReference type="GO" id="GO:0005737">
    <property type="term" value="C:cytoplasm"/>
    <property type="evidence" value="ECO:0007669"/>
    <property type="project" value="UniProtKB-SubCell"/>
</dbReference>
<sequence length="940" mass="101965">MSSLLRELGMAGPAVWLDFVSREFLRKGELQTLIERDGLTGVTSNPSIFEKAMGHGTDYDESLERFLNRADASPVDVYEYLAVEDIQQAADILRPVYDRLNGKDGYVSLEVSPYLAMDTESTLIEARRLWKAVDRPNLMVKVPGTEAGAAAIQQLIAEGISVNVTLLFSRESYRAVAEAYMAGLETRIQAGEDISRIASVASFFISRIDSEIEKKIDEQLKAGNDDATLKSLKGRVAIANAKLAYADYQAMIASERWQALAAKDAQPQRLLWASTGTKNPDHPDTLYVDELIGPDTVNTMPPKTMDAFRDHGTVKETLTTGLDEARATLEATERFGLDLPGITTDLVKAGAKLFSDAADDLLGAVGAKRVKLLAGKLNQAKFSLPEDLSQAVEQQLEQARREGWSRRLWHMDASLWTGQDEAKWGGWLKAATEPHINTSALVILEQSLKAEGYTTAVLLGMGGSSLGPEVLAKTLGNTPEGLRLLVLDSTDPAQIAATEQSIDYACTVFLVSSKSGSTLEPEILNAYFFDAACKALGEDQASHHFIAITDPGSKLEVSAKAQGYRTLFYGDPTIGGRYSVLSAFGLVPLSLLGHDVDSLFEITRPMVLACDPSAPPAINPGVYLGVVMGEAVKAGRDKLTLFASPQIASIGAWLEQLLAESTGKQGKGIIPVDLEPPAAPTHYGDDRLFVYLRADNDGSELDAQVEALEKAGQPVIRISLMRPDLIGQEFFRWEVATAIAGAVIGINPFDQPDVEASKVKTRALTDEYEKTGQLSSGNPFFTDGELAFYSDSPLSGDSAEQVLREHFARLNPGDYAAVLAYIERNGAHETLMTRLRTLLRDRYRVATVGGFGPRFLHSTGQAYKGGPNSGVFLQITAEPQQDLAIPGRKVSFGIVEAAQAQGDLSVLAERDRRHLRIHIQHGNSEAGLQRIVQLVEAAIA</sequence>
<keyword evidence="7 11" id="KW-0808">Transferase</keyword>
<feature type="active site" description="Schiff-base intermediate with substrate" evidence="11">
    <location>
        <position position="141"/>
    </location>
</feature>
<dbReference type="GO" id="GO:0004347">
    <property type="term" value="F:glucose-6-phosphate isomerase activity"/>
    <property type="evidence" value="ECO:0007669"/>
    <property type="project" value="UniProtKB-EC"/>
</dbReference>
<protein>
    <recommendedName>
        <fullName evidence="5 11">Transaldolase</fullName>
        <ecNumber evidence="5 11">2.2.1.2</ecNumber>
    </recommendedName>
</protein>
<dbReference type="InterPro" id="IPR001672">
    <property type="entry name" value="G6P_Isomerase"/>
</dbReference>
<dbReference type="PRINTS" id="PR00662">
    <property type="entry name" value="G6PISOMERASE"/>
</dbReference>
<comment type="similarity">
    <text evidence="4 11">Belongs to the transaldolase family. Type 2 subfamily.</text>
</comment>
<dbReference type="InterPro" id="IPR013785">
    <property type="entry name" value="Aldolase_TIM"/>
</dbReference>
<dbReference type="EC" id="2.2.1.2" evidence="5 11"/>
<dbReference type="InterPro" id="IPR004732">
    <property type="entry name" value="Transaldolase_2"/>
</dbReference>
<evidence type="ECO:0000256" key="12">
    <source>
        <dbReference type="RuleBase" id="RU000612"/>
    </source>
</evidence>
<evidence type="ECO:0000256" key="9">
    <source>
        <dbReference type="ARBA" id="ARBA00023270"/>
    </source>
</evidence>
<dbReference type="InterPro" id="IPR035476">
    <property type="entry name" value="SIS_PGI_1"/>
</dbReference>
<comment type="subcellular location">
    <subcellularLocation>
        <location evidence="2 11">Cytoplasm</location>
    </subcellularLocation>
</comment>
<evidence type="ECO:0000256" key="11">
    <source>
        <dbReference type="HAMAP-Rule" id="MF_00493"/>
    </source>
</evidence>
<evidence type="ECO:0000256" key="10">
    <source>
        <dbReference type="ARBA" id="ARBA00048810"/>
    </source>
</evidence>